<reference evidence="5" key="1">
    <citation type="thesis" date="2020" institute="ProQuest LLC" country="789 East Eisenhower Parkway, Ann Arbor, MI, USA">
        <title>Comparative Genomics and Chromosome Evolution.</title>
        <authorList>
            <person name="Mudd A.B."/>
        </authorList>
    </citation>
    <scope>NUCLEOTIDE SEQUENCE</scope>
    <source>
        <strain evidence="5">Female2</strain>
        <tissue evidence="5">Blood</tissue>
    </source>
</reference>
<keyword evidence="1" id="KW-1133">Transmembrane helix</keyword>
<gene>
    <name evidence="5" type="ORF">GDO86_020634</name>
</gene>
<dbReference type="GO" id="GO:0045669">
    <property type="term" value="P:positive regulation of osteoblast differentiation"/>
    <property type="evidence" value="ECO:0007669"/>
    <property type="project" value="TreeGrafter"/>
</dbReference>
<accession>A0A8T2IGX7</accession>
<dbReference type="Proteomes" id="UP000812440">
    <property type="component" value="Unassembled WGS sequence"/>
</dbReference>
<organism evidence="5 6">
    <name type="scientific">Hymenochirus boettgeri</name>
    <name type="common">Congo dwarf clawed frog</name>
    <dbReference type="NCBI Taxonomy" id="247094"/>
    <lineage>
        <taxon>Eukaryota</taxon>
        <taxon>Metazoa</taxon>
        <taxon>Chordata</taxon>
        <taxon>Craniata</taxon>
        <taxon>Vertebrata</taxon>
        <taxon>Euteleostomi</taxon>
        <taxon>Amphibia</taxon>
        <taxon>Batrachia</taxon>
        <taxon>Anura</taxon>
        <taxon>Pipoidea</taxon>
        <taxon>Pipidae</taxon>
        <taxon>Pipinae</taxon>
        <taxon>Hymenochirus</taxon>
    </lineage>
</organism>
<evidence type="ECO:0000259" key="3">
    <source>
        <dbReference type="PROSITE" id="PS00022"/>
    </source>
</evidence>
<dbReference type="AlphaFoldDB" id="A0A8T2IGX7"/>
<dbReference type="OrthoDB" id="9989713at2759"/>
<evidence type="ECO:0000256" key="2">
    <source>
        <dbReference type="SAM" id="SignalP"/>
    </source>
</evidence>
<keyword evidence="1" id="KW-0812">Transmembrane</keyword>
<dbReference type="InterPro" id="IPR032675">
    <property type="entry name" value="LRR_dom_sf"/>
</dbReference>
<protein>
    <recommendedName>
        <fullName evidence="3 4">EGF-like domain-containing protein</fullName>
    </recommendedName>
</protein>
<evidence type="ECO:0000313" key="6">
    <source>
        <dbReference type="Proteomes" id="UP000812440"/>
    </source>
</evidence>
<dbReference type="PANTHER" id="PTHR15926:SF1">
    <property type="entry name" value="ALL-TRANS RETINOIC ACID-INDUCED DIFFERENTIATION FACTOR"/>
    <property type="match status" value="1"/>
</dbReference>
<comment type="caution">
    <text evidence="5">The sequence shown here is derived from an EMBL/GenBank/DDBJ whole genome shotgun (WGS) entry which is preliminary data.</text>
</comment>
<dbReference type="PANTHER" id="PTHR15926">
    <property type="entry name" value="ALL-TRANS RETINOIC ACID-INDUCED DIFFERENTIATION FACTOR"/>
    <property type="match status" value="1"/>
</dbReference>
<feature type="chain" id="PRO_5035800082" description="EGF-like domain-containing protein" evidence="2">
    <location>
        <begin position="20"/>
        <end position="221"/>
    </location>
</feature>
<keyword evidence="6" id="KW-1185">Reference proteome</keyword>
<sequence length="221" mass="24090">MAAVLRWLLLVWVTDMGSGAPQQVCTSCPGVVRNSSEVARRCLLTSGAQISARCCLNDRDAIIGLDLGNCSLTHLDSTMMHLTGDIVVIDFSFNPLQDLPSEFFHGLKDLQYLALPPKLGCPGGNDSWETVDVNSTIRICQDQKSLCNTTSGWVLLCPENSDCTSDGPGFTECICSGGFHGYKCQREGTFPMLLFFGSLGLVTISLSILLWCTQRRKVKSQ</sequence>
<dbReference type="Gene3D" id="3.80.10.10">
    <property type="entry name" value="Ribonuclease Inhibitor"/>
    <property type="match status" value="1"/>
</dbReference>
<feature type="signal peptide" evidence="2">
    <location>
        <begin position="1"/>
        <end position="19"/>
    </location>
</feature>
<keyword evidence="1" id="KW-0472">Membrane</keyword>
<feature type="domain" description="EGF-like" evidence="3 4">
    <location>
        <begin position="173"/>
        <end position="184"/>
    </location>
</feature>
<dbReference type="EMBL" id="JAACNH010000992">
    <property type="protein sequence ID" value="KAG8430424.1"/>
    <property type="molecule type" value="Genomic_DNA"/>
</dbReference>
<evidence type="ECO:0000256" key="1">
    <source>
        <dbReference type="SAM" id="Phobius"/>
    </source>
</evidence>
<dbReference type="PROSITE" id="PS01186">
    <property type="entry name" value="EGF_2"/>
    <property type="match status" value="1"/>
</dbReference>
<feature type="transmembrane region" description="Helical" evidence="1">
    <location>
        <begin position="192"/>
        <end position="212"/>
    </location>
</feature>
<keyword evidence="2" id="KW-0732">Signal</keyword>
<dbReference type="InterPro" id="IPR042350">
    <property type="entry name" value="ATRAID"/>
</dbReference>
<dbReference type="PROSITE" id="PS00022">
    <property type="entry name" value="EGF_1"/>
    <property type="match status" value="1"/>
</dbReference>
<dbReference type="InterPro" id="IPR000742">
    <property type="entry name" value="EGF"/>
</dbReference>
<evidence type="ECO:0000313" key="5">
    <source>
        <dbReference type="EMBL" id="KAG8430424.1"/>
    </source>
</evidence>
<name>A0A8T2IGX7_9PIPI</name>
<proteinExistence type="predicted"/>
<evidence type="ECO:0000259" key="4">
    <source>
        <dbReference type="PROSITE" id="PS01186"/>
    </source>
</evidence>
<dbReference type="SUPFAM" id="SSF52058">
    <property type="entry name" value="L domain-like"/>
    <property type="match status" value="1"/>
</dbReference>